<gene>
    <name evidence="1" type="ORF">GCM10010913_05800</name>
</gene>
<dbReference type="RefSeq" id="WP_120462500.1">
    <property type="nucleotide sequence ID" value="NZ_BMIW01000003.1"/>
</dbReference>
<comment type="caution">
    <text evidence="1">The sequence shown here is derived from an EMBL/GenBank/DDBJ whole genome shotgun (WGS) entry which is preliminary data.</text>
</comment>
<dbReference type="Proteomes" id="UP000608420">
    <property type="component" value="Unassembled WGS sequence"/>
</dbReference>
<protein>
    <recommendedName>
        <fullName evidence="3">Copper amine oxidase</fullName>
    </recommendedName>
</protein>
<organism evidence="1 2">
    <name type="scientific">Paenibacillus aceti</name>
    <dbReference type="NCBI Taxonomy" id="1820010"/>
    <lineage>
        <taxon>Bacteria</taxon>
        <taxon>Bacillati</taxon>
        <taxon>Bacillota</taxon>
        <taxon>Bacilli</taxon>
        <taxon>Bacillales</taxon>
        <taxon>Paenibacillaceae</taxon>
        <taxon>Paenibacillus</taxon>
    </lineage>
</organism>
<reference evidence="2" key="1">
    <citation type="journal article" date="2019" name="Int. J. Syst. Evol. Microbiol.">
        <title>The Global Catalogue of Microorganisms (GCM) 10K type strain sequencing project: providing services to taxonomists for standard genome sequencing and annotation.</title>
        <authorList>
            <consortium name="The Broad Institute Genomics Platform"/>
            <consortium name="The Broad Institute Genome Sequencing Center for Infectious Disease"/>
            <person name="Wu L."/>
            <person name="Ma J."/>
        </authorList>
    </citation>
    <scope>NUCLEOTIDE SEQUENCE [LARGE SCALE GENOMIC DNA]</scope>
    <source>
        <strain evidence="2">CGMCC 1.15420</strain>
    </source>
</reference>
<dbReference type="EMBL" id="BMIW01000003">
    <property type="protein sequence ID" value="GGF87188.1"/>
    <property type="molecule type" value="Genomic_DNA"/>
</dbReference>
<evidence type="ECO:0000313" key="1">
    <source>
        <dbReference type="EMBL" id="GGF87188.1"/>
    </source>
</evidence>
<evidence type="ECO:0000313" key="2">
    <source>
        <dbReference type="Proteomes" id="UP000608420"/>
    </source>
</evidence>
<sequence length="186" mass="21345">MKWRRVAVLVTIFSLMGGSLLFADSASQKVRLLMNGRELEDGSYIVDGKTYIPLRELQGLIHYDEATKTVYYYKPNVHMFLFQSSDGNAFGDINKTGKLKFNVFSQIDNLKTNISAVRVSITSPDGNSNVIQTSDIKEQKENFWFRTEDYTYDFKNSGKYKIGFYMKPADSKEFILVSEKIINVLK</sequence>
<keyword evidence="2" id="KW-1185">Reference proteome</keyword>
<proteinExistence type="predicted"/>
<accession>A0ABQ1VQ09</accession>
<evidence type="ECO:0008006" key="3">
    <source>
        <dbReference type="Google" id="ProtNLM"/>
    </source>
</evidence>
<name>A0ABQ1VQ09_9BACL</name>